<dbReference type="Pfam" id="PF06996">
    <property type="entry name" value="T6SS_TssG"/>
    <property type="match status" value="1"/>
</dbReference>
<dbReference type="Proteomes" id="UP000484015">
    <property type="component" value="Unassembled WGS sequence"/>
</dbReference>
<dbReference type="OrthoDB" id="1523296at2"/>
<dbReference type="EMBL" id="WNLA01000003">
    <property type="protein sequence ID" value="MTW02023.1"/>
    <property type="molecule type" value="Genomic_DNA"/>
</dbReference>
<gene>
    <name evidence="1" type="primary">tssG</name>
    <name evidence="1" type="ORF">GM668_07960</name>
</gene>
<name>A0A6L6PWR7_9BURK</name>
<dbReference type="NCBIfam" id="TIGR03347">
    <property type="entry name" value="VI_chp_1"/>
    <property type="match status" value="1"/>
</dbReference>
<evidence type="ECO:0000313" key="2">
    <source>
        <dbReference type="Proteomes" id="UP000484015"/>
    </source>
</evidence>
<dbReference type="PANTHER" id="PTHR35564">
    <property type="match status" value="1"/>
</dbReference>
<comment type="caution">
    <text evidence="1">The sequence shown here is derived from an EMBL/GenBank/DDBJ whole genome shotgun (WGS) entry which is preliminary data.</text>
</comment>
<dbReference type="PANTHER" id="PTHR35564:SF4">
    <property type="entry name" value="CYTOPLASMIC PROTEIN"/>
    <property type="match status" value="1"/>
</dbReference>
<organism evidence="1 2">
    <name type="scientific">Pseudoduganella ginsengisoli</name>
    <dbReference type="NCBI Taxonomy" id="1462440"/>
    <lineage>
        <taxon>Bacteria</taxon>
        <taxon>Pseudomonadati</taxon>
        <taxon>Pseudomonadota</taxon>
        <taxon>Betaproteobacteria</taxon>
        <taxon>Burkholderiales</taxon>
        <taxon>Oxalobacteraceae</taxon>
        <taxon>Telluria group</taxon>
        <taxon>Pseudoduganella</taxon>
    </lineage>
</organism>
<dbReference type="InterPro" id="IPR010732">
    <property type="entry name" value="T6SS_TssG-like"/>
</dbReference>
<sequence>MQTTQWHAGPGVIRRLLDEPWQFQFGQAVYLLDRWLGRSIPFRLDRRVRFCNRVSLSFPQSEVDSITIDAGVPIGTNAELGRARQQGAIVRINVTPAVVSLLGSTGQMPFAFTRRVLATQENGRLESVRAFFDMLSQRSVDLFYQAWAQARVHYTMDAQGSDAFLPILLAIASMPPARQSKPNVPDEVAAYYAAVSRSHCVPATALQGLLVDYFGLPFEVQPFHTEWYRLQPNELTVLGRGNCTLGSITLGARQRVRGRRARVRIGPLRRADFDYFLPHAPGAQALAAFLGLFKLDSMRFDVQLVLRKPDITRLQLGCGHQLGRGYCLGRPETAGEFSYFYELAP</sequence>
<keyword evidence="2" id="KW-1185">Reference proteome</keyword>
<accession>A0A6L6PWR7</accession>
<reference evidence="1 2" key="1">
    <citation type="submission" date="2019-11" db="EMBL/GenBank/DDBJ databases">
        <title>Type strains purchased from KCTC, JCM and DSMZ.</title>
        <authorList>
            <person name="Lu H."/>
        </authorList>
    </citation>
    <scope>NUCLEOTIDE SEQUENCE [LARGE SCALE GENOMIC DNA]</scope>
    <source>
        <strain evidence="1 2">KCTC 42409</strain>
    </source>
</reference>
<dbReference type="RefSeq" id="WP_155438402.1">
    <property type="nucleotide sequence ID" value="NZ_WNLA01000003.1"/>
</dbReference>
<protein>
    <submittedName>
        <fullName evidence="1">Type VI secretion system baseplate subunit TssG</fullName>
    </submittedName>
</protein>
<proteinExistence type="predicted"/>
<evidence type="ECO:0000313" key="1">
    <source>
        <dbReference type="EMBL" id="MTW02023.1"/>
    </source>
</evidence>
<dbReference type="AlphaFoldDB" id="A0A6L6PWR7"/>